<evidence type="ECO:0000256" key="5">
    <source>
        <dbReference type="HAMAP-Rule" id="MF_01080"/>
    </source>
</evidence>
<evidence type="ECO:0000256" key="4">
    <source>
        <dbReference type="ARBA" id="ARBA00023235"/>
    </source>
</evidence>
<dbReference type="AlphaFoldDB" id="A0A6I2UQB9"/>
<evidence type="ECO:0000313" key="9">
    <source>
        <dbReference type="Proteomes" id="UP000430222"/>
    </source>
</evidence>
<dbReference type="PANTHER" id="PTHR13767">
    <property type="entry name" value="TRNA-PSEUDOURIDINE SYNTHASE"/>
    <property type="match status" value="1"/>
</dbReference>
<dbReference type="GO" id="GO:0003723">
    <property type="term" value="F:RNA binding"/>
    <property type="evidence" value="ECO:0007669"/>
    <property type="project" value="InterPro"/>
</dbReference>
<keyword evidence="9" id="KW-1185">Reference proteome</keyword>
<name>A0A6I2UQB9_9FIRM</name>
<feature type="domain" description="Pseudouridine synthase II N-terminal" evidence="6">
    <location>
        <begin position="26"/>
        <end position="175"/>
    </location>
</feature>
<comment type="similarity">
    <text evidence="2 5">Belongs to the pseudouridine synthase TruB family. Type 1 subfamily.</text>
</comment>
<evidence type="ECO:0000256" key="1">
    <source>
        <dbReference type="ARBA" id="ARBA00000385"/>
    </source>
</evidence>
<protein>
    <recommendedName>
        <fullName evidence="5">tRNA pseudouridine synthase B</fullName>
        <ecNumber evidence="5">5.4.99.25</ecNumber>
    </recommendedName>
    <alternativeName>
        <fullName evidence="5">tRNA pseudouridine(55) synthase</fullName>
        <shortName evidence="5">Psi55 synthase</shortName>
    </alternativeName>
    <alternativeName>
        <fullName evidence="5">tRNA pseudouridylate synthase</fullName>
    </alternativeName>
    <alternativeName>
        <fullName evidence="5">tRNA-uridine isomerase</fullName>
    </alternativeName>
</protein>
<feature type="active site" description="Nucleophile" evidence="5">
    <location>
        <position position="41"/>
    </location>
</feature>
<dbReference type="RefSeq" id="WP_154620184.1">
    <property type="nucleotide sequence ID" value="NZ_VUNL01000003.1"/>
</dbReference>
<dbReference type="GO" id="GO:1990481">
    <property type="term" value="P:mRNA pseudouridine synthesis"/>
    <property type="evidence" value="ECO:0007669"/>
    <property type="project" value="TreeGrafter"/>
</dbReference>
<feature type="domain" description="tRNA pseudouridylate synthase B C-terminal" evidence="7">
    <location>
        <begin position="176"/>
        <end position="216"/>
    </location>
</feature>
<dbReference type="GO" id="GO:0031119">
    <property type="term" value="P:tRNA pseudouridine synthesis"/>
    <property type="evidence" value="ECO:0007669"/>
    <property type="project" value="UniProtKB-UniRule"/>
</dbReference>
<dbReference type="EC" id="5.4.99.25" evidence="5"/>
<sequence length="292" mass="32423">MPPGGGFLNLLKPPGMTSHDVISLARRILREKKIGHAGTLDPAAAGVLPVAVGQATRLIEYLEQADKSYRVEMKFGFSTDSGDDTGRILSSVSSFTMPSKEEIRNVLNRFTGSIRQTPPAYSAIKIQGKRACDLIRQGREVKLPSRTVNIYRLALLSWTPERILLDVDCSKGTYIRSLCQDIGQALDLPAVMTFLVRRRVGDFRLEDALSLEELAQQKGKALLAPASLLSHLARYDLAPSRERAFCNGLRTHDALYVPVTDLLRVYAADRFIGIGRYDRSSREIVPVKVIQR</sequence>
<dbReference type="Pfam" id="PF01509">
    <property type="entry name" value="TruB_N"/>
    <property type="match status" value="1"/>
</dbReference>
<dbReference type="InterPro" id="IPR032819">
    <property type="entry name" value="TruB_C"/>
</dbReference>
<organism evidence="8 9">
    <name type="scientific">Selenomonas montiformis</name>
    <dbReference type="NCBI Taxonomy" id="2652285"/>
    <lineage>
        <taxon>Bacteria</taxon>
        <taxon>Bacillati</taxon>
        <taxon>Bacillota</taxon>
        <taxon>Negativicutes</taxon>
        <taxon>Selenomonadales</taxon>
        <taxon>Selenomonadaceae</taxon>
        <taxon>Selenomonas</taxon>
    </lineage>
</organism>
<dbReference type="CDD" id="cd02573">
    <property type="entry name" value="PseudoU_synth_EcTruB"/>
    <property type="match status" value="1"/>
</dbReference>
<dbReference type="PANTHER" id="PTHR13767:SF2">
    <property type="entry name" value="PSEUDOURIDYLATE SYNTHASE TRUB1"/>
    <property type="match status" value="1"/>
</dbReference>
<keyword evidence="4 5" id="KW-0413">Isomerase</keyword>
<dbReference type="EMBL" id="VUNL01000003">
    <property type="protein sequence ID" value="MSV24398.1"/>
    <property type="molecule type" value="Genomic_DNA"/>
</dbReference>
<proteinExistence type="inferred from homology"/>
<dbReference type="InterPro" id="IPR014780">
    <property type="entry name" value="tRNA_psdUridine_synth_TruB"/>
</dbReference>
<dbReference type="Proteomes" id="UP000430222">
    <property type="component" value="Unassembled WGS sequence"/>
</dbReference>
<accession>A0A6I2UQB9</accession>
<evidence type="ECO:0000313" key="8">
    <source>
        <dbReference type="EMBL" id="MSV24398.1"/>
    </source>
</evidence>
<evidence type="ECO:0000259" key="7">
    <source>
        <dbReference type="Pfam" id="PF16198"/>
    </source>
</evidence>
<gene>
    <name evidence="5 8" type="primary">truB</name>
    <name evidence="8" type="ORF">FYJ78_04195</name>
</gene>
<evidence type="ECO:0000256" key="3">
    <source>
        <dbReference type="ARBA" id="ARBA00022694"/>
    </source>
</evidence>
<keyword evidence="3 5" id="KW-0819">tRNA processing</keyword>
<dbReference type="InterPro" id="IPR002501">
    <property type="entry name" value="PsdUridine_synth_N"/>
</dbReference>
<dbReference type="GO" id="GO:0160148">
    <property type="term" value="F:tRNA pseudouridine(55) synthase activity"/>
    <property type="evidence" value="ECO:0007669"/>
    <property type="project" value="UniProtKB-EC"/>
</dbReference>
<comment type="caution">
    <text evidence="8">The sequence shown here is derived from an EMBL/GenBank/DDBJ whole genome shotgun (WGS) entry which is preliminary data.</text>
</comment>
<comment type="catalytic activity">
    <reaction evidence="1 5">
        <text>uridine(55) in tRNA = pseudouridine(55) in tRNA</text>
        <dbReference type="Rhea" id="RHEA:42532"/>
        <dbReference type="Rhea" id="RHEA-COMP:10101"/>
        <dbReference type="Rhea" id="RHEA-COMP:10102"/>
        <dbReference type="ChEBI" id="CHEBI:65314"/>
        <dbReference type="ChEBI" id="CHEBI:65315"/>
        <dbReference type="EC" id="5.4.99.25"/>
    </reaction>
</comment>
<dbReference type="HAMAP" id="MF_01080">
    <property type="entry name" value="TruB_bact"/>
    <property type="match status" value="1"/>
</dbReference>
<dbReference type="Pfam" id="PF16198">
    <property type="entry name" value="TruB_C_2"/>
    <property type="match status" value="1"/>
</dbReference>
<dbReference type="InterPro" id="IPR020103">
    <property type="entry name" value="PsdUridine_synth_cat_dom_sf"/>
</dbReference>
<dbReference type="Gene3D" id="3.30.2350.10">
    <property type="entry name" value="Pseudouridine synthase"/>
    <property type="match status" value="1"/>
</dbReference>
<evidence type="ECO:0000259" key="6">
    <source>
        <dbReference type="Pfam" id="PF01509"/>
    </source>
</evidence>
<reference evidence="8 9" key="1">
    <citation type="submission" date="2019-08" db="EMBL/GenBank/DDBJ databases">
        <title>In-depth cultivation of the pig gut microbiome towards novel bacterial diversity and tailored functional studies.</title>
        <authorList>
            <person name="Wylensek D."/>
            <person name="Hitch T.C.A."/>
            <person name="Clavel T."/>
        </authorList>
    </citation>
    <scope>NUCLEOTIDE SEQUENCE [LARGE SCALE GENOMIC DNA]</scope>
    <source>
        <strain evidence="9">WCA-380-WT-3B3</strain>
    </source>
</reference>
<evidence type="ECO:0000256" key="2">
    <source>
        <dbReference type="ARBA" id="ARBA00005642"/>
    </source>
</evidence>
<dbReference type="SUPFAM" id="SSF55120">
    <property type="entry name" value="Pseudouridine synthase"/>
    <property type="match status" value="1"/>
</dbReference>
<dbReference type="NCBIfam" id="TIGR00431">
    <property type="entry name" value="TruB"/>
    <property type="match status" value="1"/>
</dbReference>
<comment type="function">
    <text evidence="5">Responsible for synthesis of pseudouridine from uracil-55 in the psi GC loop of transfer RNAs.</text>
</comment>